<evidence type="ECO:0000256" key="4">
    <source>
        <dbReference type="PROSITE-ProRule" id="PRU00134"/>
    </source>
</evidence>
<proteinExistence type="predicted"/>
<dbReference type="AlphaFoldDB" id="A0A395T296"/>
<comment type="caution">
    <text evidence="7">The sequence shown here is derived from an EMBL/GenBank/DDBJ whole genome shotgun (WGS) entry which is preliminary data.</text>
</comment>
<dbReference type="SUPFAM" id="SSF144232">
    <property type="entry name" value="HIT/MYND zinc finger-like"/>
    <property type="match status" value="1"/>
</dbReference>
<dbReference type="STRING" id="694270.A0A395T296"/>
<dbReference type="Pfam" id="PF14737">
    <property type="entry name" value="DUF4470"/>
    <property type="match status" value="1"/>
</dbReference>
<reference evidence="7 8" key="1">
    <citation type="journal article" date="2018" name="PLoS Pathog.">
        <title>Evolution of structural diversity of trichothecenes, a family of toxins produced by plant pathogenic and entomopathogenic fungi.</title>
        <authorList>
            <person name="Proctor R.H."/>
            <person name="McCormick S.P."/>
            <person name="Kim H.S."/>
            <person name="Cardoza R.E."/>
            <person name="Stanley A.M."/>
            <person name="Lindo L."/>
            <person name="Kelly A."/>
            <person name="Brown D.W."/>
            <person name="Lee T."/>
            <person name="Vaughan M.M."/>
            <person name="Alexander N.J."/>
            <person name="Busman M."/>
            <person name="Gutierrez S."/>
        </authorList>
    </citation>
    <scope>NUCLEOTIDE SEQUENCE [LARGE SCALE GENOMIC DNA]</scope>
    <source>
        <strain evidence="7 8">NRRL 20695</strain>
    </source>
</reference>
<keyword evidence="3" id="KW-0862">Zinc</keyword>
<evidence type="ECO:0000256" key="2">
    <source>
        <dbReference type="ARBA" id="ARBA00022771"/>
    </source>
</evidence>
<sequence>MLPGVQPTGGLPPHVQSLIIHRPCHFSLSPTSLNFGTSSKHTDLDLFKTIMATPSLPCANCDPDGESCQNMGRSSCKNCRLVVYCSSDCQKAHWPIHRIDCKSALGKETWTPNWALQNRTPAFIRGGIGVSFGGKKFLWGNVPALDILRLDSNEGEQYQDQLSLLFAASGDLRNLVKTVAQVPSNYDRPIDIVMNDRDLDIVARNTIILLLALTSEGNSDAIDCMIHIWYSAFIRKSDLDMVNQKVLPLIQEVCHKIKDKPANSILGKTWKFGQHNSLRLVLEKSSWERMLSFMKIPEGLTTEKANEIRTAVTTAESRVDYRDRSYLMMPPSHRIARYRYRQDGLLLPFGSGRGEFQQPNPTFFQNTESWSMHDNADPLNGWSMKEVEGVPTGPATSDIYGKLFHYVRSLLKKFLERISISGVTFELCQVDASDLPDHLEERTFDRIEVSNISDRGYLGIHQTVGIMSLLLRAPSVNPHATLITLFMNVVDENMTQRDQMADATPNSPSTKRLLKFLPPRRPPTSSNDPDIIKFSYARDYVRTYDHIFDRVSKMFSFSEFPRYIGVAIKEKNTIVEKWPFRLKLSPEQKGAKEEFDLMMRGGASGKELYLEWKRIAF</sequence>
<feature type="domain" description="MYND-type" evidence="6">
    <location>
        <begin position="58"/>
        <end position="101"/>
    </location>
</feature>
<keyword evidence="1" id="KW-0479">Metal-binding</keyword>
<dbReference type="OrthoDB" id="5282002at2759"/>
<organism evidence="7 8">
    <name type="scientific">Fusarium longipes</name>
    <dbReference type="NCBI Taxonomy" id="694270"/>
    <lineage>
        <taxon>Eukaryota</taxon>
        <taxon>Fungi</taxon>
        <taxon>Dikarya</taxon>
        <taxon>Ascomycota</taxon>
        <taxon>Pezizomycotina</taxon>
        <taxon>Sordariomycetes</taxon>
        <taxon>Hypocreomycetidae</taxon>
        <taxon>Hypocreales</taxon>
        <taxon>Nectriaceae</taxon>
        <taxon>Fusarium</taxon>
    </lineage>
</organism>
<name>A0A395T296_9HYPO</name>
<dbReference type="Gene3D" id="6.10.140.2220">
    <property type="match status" value="1"/>
</dbReference>
<evidence type="ECO:0000313" key="8">
    <source>
        <dbReference type="Proteomes" id="UP000266234"/>
    </source>
</evidence>
<keyword evidence="8" id="KW-1185">Reference proteome</keyword>
<keyword evidence="2 4" id="KW-0863">Zinc-finger</keyword>
<dbReference type="InterPro" id="IPR002893">
    <property type="entry name" value="Znf_MYND"/>
</dbReference>
<dbReference type="Proteomes" id="UP000266234">
    <property type="component" value="Unassembled WGS sequence"/>
</dbReference>
<evidence type="ECO:0000259" key="6">
    <source>
        <dbReference type="PROSITE" id="PS50865"/>
    </source>
</evidence>
<feature type="region of interest" description="Disordered" evidence="5">
    <location>
        <begin position="500"/>
        <end position="528"/>
    </location>
</feature>
<evidence type="ECO:0000256" key="3">
    <source>
        <dbReference type="ARBA" id="ARBA00022833"/>
    </source>
</evidence>
<protein>
    <submittedName>
        <fullName evidence="7">Set and mynd domain-containing 3</fullName>
    </submittedName>
</protein>
<gene>
    <name evidence="7" type="ORF">FLONG3_3062</name>
</gene>
<dbReference type="PROSITE" id="PS50865">
    <property type="entry name" value="ZF_MYND_2"/>
    <property type="match status" value="1"/>
</dbReference>
<dbReference type="InterPro" id="IPR027974">
    <property type="entry name" value="DUF4470"/>
</dbReference>
<dbReference type="Pfam" id="PF01753">
    <property type="entry name" value="zf-MYND"/>
    <property type="match status" value="1"/>
</dbReference>
<evidence type="ECO:0000256" key="1">
    <source>
        <dbReference type="ARBA" id="ARBA00022723"/>
    </source>
</evidence>
<dbReference type="EMBL" id="PXOG01000057">
    <property type="protein sequence ID" value="RGP78863.1"/>
    <property type="molecule type" value="Genomic_DNA"/>
</dbReference>
<evidence type="ECO:0000313" key="7">
    <source>
        <dbReference type="EMBL" id="RGP78863.1"/>
    </source>
</evidence>
<evidence type="ECO:0000256" key="5">
    <source>
        <dbReference type="SAM" id="MobiDB-lite"/>
    </source>
</evidence>
<accession>A0A395T296</accession>
<dbReference type="GO" id="GO:0008270">
    <property type="term" value="F:zinc ion binding"/>
    <property type="evidence" value="ECO:0007669"/>
    <property type="project" value="UniProtKB-KW"/>
</dbReference>
<dbReference type="PROSITE" id="PS01360">
    <property type="entry name" value="ZF_MYND_1"/>
    <property type="match status" value="1"/>
</dbReference>